<proteinExistence type="predicted"/>
<dbReference type="PANTHER" id="PTHR31970:SF9">
    <property type="entry name" value="MOLYBDATE TRANSPORTER 2"/>
    <property type="match status" value="1"/>
</dbReference>
<dbReference type="OMA" id="GSMPVCH"/>
<protein>
    <recommendedName>
        <fullName evidence="4">Sulfate transporter</fullName>
    </recommendedName>
</protein>
<accession>A0A137P1P9</accession>
<feature type="transmembrane region" description="Helical" evidence="1">
    <location>
        <begin position="161"/>
        <end position="178"/>
    </location>
</feature>
<reference evidence="2 3" key="1">
    <citation type="journal article" date="2015" name="Genome Biol. Evol.">
        <title>Phylogenomic analyses indicate that early fungi evolved digesting cell walls of algal ancestors of land plants.</title>
        <authorList>
            <person name="Chang Y."/>
            <person name="Wang S."/>
            <person name="Sekimoto S."/>
            <person name="Aerts A.L."/>
            <person name="Choi C."/>
            <person name="Clum A."/>
            <person name="LaButti K.M."/>
            <person name="Lindquist E.A."/>
            <person name="Yee Ngan C."/>
            <person name="Ohm R.A."/>
            <person name="Salamov A.A."/>
            <person name="Grigoriev I.V."/>
            <person name="Spatafora J.W."/>
            <person name="Berbee M.L."/>
        </authorList>
    </citation>
    <scope>NUCLEOTIDE SEQUENCE [LARGE SCALE GENOMIC DNA]</scope>
    <source>
        <strain evidence="2 3">NRRL 28638</strain>
    </source>
</reference>
<evidence type="ECO:0000313" key="3">
    <source>
        <dbReference type="Proteomes" id="UP000070444"/>
    </source>
</evidence>
<dbReference type="Pfam" id="PF16983">
    <property type="entry name" value="MFS_MOT1"/>
    <property type="match status" value="2"/>
</dbReference>
<sequence length="419" mass="45372">MLGSNVRPDVKTRLQRIKTNFTLMEISGSLGDLGTLIPILISLSITHQVSLASSLVFGGLFNILSGFMFGVPICVQPMKAIAAAALSKHLSNEEIASAGMFVSGVVFFLGVTGLLTLVNRWIPLPVIKGIQVGAGLQLMFKAVDMLSPLAWWGSSIKWQDNYWWVLFTCAIVLVGFKFKRFPSAFVVFIIGLIIAIIDLVINKKQGPRFEIIHFPIIVPSPSQFVNGIVQAGIGQFPLTTLNSVIAVIALANELFPQQGPFTPRPMAASVGIMNLIGCWFGSMPFCHGSGGLAGQYRFGARTEVSTLVLGLIKLFLGLFLGQSLLGLLNCFPKSILAVLLFVSGLELAKAGRVYSTNMNDDKSRQNDFMVLLVTTGLLTGYKNDLIGFVGGMVTYYVTLIIDKLNQRFKKPSVAADESA</sequence>
<name>A0A137P1P9_CONC2</name>
<dbReference type="PANTHER" id="PTHR31970">
    <property type="match status" value="1"/>
</dbReference>
<feature type="transmembrane region" description="Helical" evidence="1">
    <location>
        <begin position="266"/>
        <end position="285"/>
    </location>
</feature>
<feature type="transmembrane region" description="Helical" evidence="1">
    <location>
        <begin position="51"/>
        <end position="75"/>
    </location>
</feature>
<evidence type="ECO:0000313" key="2">
    <source>
        <dbReference type="EMBL" id="KXN68801.1"/>
    </source>
</evidence>
<keyword evidence="1" id="KW-1133">Transmembrane helix</keyword>
<dbReference type="Proteomes" id="UP000070444">
    <property type="component" value="Unassembled WGS sequence"/>
</dbReference>
<gene>
    <name evidence="2" type="ORF">CONCODRAFT_79635</name>
</gene>
<dbReference type="EMBL" id="KQ964560">
    <property type="protein sequence ID" value="KXN68801.1"/>
    <property type="molecule type" value="Genomic_DNA"/>
</dbReference>
<organism evidence="2 3">
    <name type="scientific">Conidiobolus coronatus (strain ATCC 28846 / CBS 209.66 / NRRL 28638)</name>
    <name type="common">Delacroixia coronata</name>
    <dbReference type="NCBI Taxonomy" id="796925"/>
    <lineage>
        <taxon>Eukaryota</taxon>
        <taxon>Fungi</taxon>
        <taxon>Fungi incertae sedis</taxon>
        <taxon>Zoopagomycota</taxon>
        <taxon>Entomophthoromycotina</taxon>
        <taxon>Entomophthoromycetes</taxon>
        <taxon>Entomophthorales</taxon>
        <taxon>Ancylistaceae</taxon>
        <taxon>Conidiobolus</taxon>
    </lineage>
</organism>
<evidence type="ECO:0008006" key="4">
    <source>
        <dbReference type="Google" id="ProtNLM"/>
    </source>
</evidence>
<dbReference type="InterPro" id="IPR031563">
    <property type="entry name" value="MOT1/MOT2"/>
</dbReference>
<dbReference type="AlphaFoldDB" id="A0A137P1P9"/>
<keyword evidence="3" id="KW-1185">Reference proteome</keyword>
<keyword evidence="1" id="KW-0472">Membrane</keyword>
<evidence type="ECO:0000256" key="1">
    <source>
        <dbReference type="SAM" id="Phobius"/>
    </source>
</evidence>
<feature type="transmembrane region" description="Helical" evidence="1">
    <location>
        <begin position="385"/>
        <end position="401"/>
    </location>
</feature>
<feature type="transmembrane region" description="Helical" evidence="1">
    <location>
        <begin position="21"/>
        <end position="45"/>
    </location>
</feature>
<dbReference type="STRING" id="796925.A0A137P1P9"/>
<feature type="transmembrane region" description="Helical" evidence="1">
    <location>
        <begin position="95"/>
        <end position="115"/>
    </location>
</feature>
<dbReference type="OrthoDB" id="5402974at2759"/>
<keyword evidence="1" id="KW-0812">Transmembrane</keyword>
<dbReference type="GO" id="GO:0015098">
    <property type="term" value="F:molybdate ion transmembrane transporter activity"/>
    <property type="evidence" value="ECO:0007669"/>
    <property type="project" value="InterPro"/>
</dbReference>
<feature type="transmembrane region" description="Helical" evidence="1">
    <location>
        <begin position="184"/>
        <end position="201"/>
    </location>
</feature>
<feature type="transmembrane region" description="Helical" evidence="1">
    <location>
        <begin position="305"/>
        <end position="328"/>
    </location>
</feature>